<protein>
    <recommendedName>
        <fullName evidence="3">Serine/threonine-protein phosphatase PGAM5, mitochondrial</fullName>
    </recommendedName>
    <alternativeName>
        <fullName evidence="4">Serine/threonine-protein phosphatase Pgam5, mitochondrial</fullName>
    </alternativeName>
</protein>
<sequence length="324" mass="35620">MWRRGLVIPGQLRTWRASNLFARYASSESRGLASRRTAVVAVGCLAAVSAGAVYDLTSQWLSQKDDEEWIEDWEERLAEQQSSSGEFGAVSVWTTTNNTLFAPLPNGQIMVCLGRFVRSKVLGMELRQENHKDVGTRHLVFVRHAQPGHGEPLSDVGLQQAELLAQRLSVQTSDAKYKVVFHSPAPEAKATAKILKQCFGKVKMKESSLLAEDVPMVPSPAPEALLQLSPEAVLNDLARAEGALRTHLWRPTGGPHSSVEVIVAHGNVIRYLICRALQLSPDAWSRFAAGHATISWIEVQSDGAVKLREFGGSGHLPRQLQTYI</sequence>
<accession>A0ABP0PKK5</accession>
<reference evidence="5 6" key="1">
    <citation type="submission" date="2024-02" db="EMBL/GenBank/DDBJ databases">
        <authorList>
            <person name="Chen Y."/>
            <person name="Shah S."/>
            <person name="Dougan E. K."/>
            <person name="Thang M."/>
            <person name="Chan C."/>
        </authorList>
    </citation>
    <scope>NUCLEOTIDE SEQUENCE [LARGE SCALE GENOMIC DNA]</scope>
</reference>
<gene>
    <name evidence="5" type="ORF">CCMP2556_LOCUS37277</name>
</gene>
<keyword evidence="6" id="KW-1185">Reference proteome</keyword>
<evidence type="ECO:0000313" key="5">
    <source>
        <dbReference type="EMBL" id="CAK9075692.1"/>
    </source>
</evidence>
<dbReference type="PANTHER" id="PTHR20935:SF0">
    <property type="entry name" value="SERINE_THREONINE-PROTEIN PHOSPHATASE PGAM5, MITOCHONDRIAL"/>
    <property type="match status" value="1"/>
</dbReference>
<dbReference type="InterPro" id="IPR013078">
    <property type="entry name" value="His_Pase_superF_clade-1"/>
</dbReference>
<name>A0ABP0PKK5_9DINO</name>
<dbReference type="Gene3D" id="3.40.50.1240">
    <property type="entry name" value="Phosphoglycerate mutase-like"/>
    <property type="match status" value="1"/>
</dbReference>
<evidence type="ECO:0000256" key="1">
    <source>
        <dbReference type="ARBA" id="ARBA00006717"/>
    </source>
</evidence>
<evidence type="ECO:0000256" key="4">
    <source>
        <dbReference type="ARBA" id="ARBA00040722"/>
    </source>
</evidence>
<dbReference type="CDD" id="cd07067">
    <property type="entry name" value="HP_PGM_like"/>
    <property type="match status" value="1"/>
</dbReference>
<evidence type="ECO:0000256" key="2">
    <source>
        <dbReference type="ARBA" id="ARBA00022801"/>
    </source>
</evidence>
<evidence type="ECO:0000256" key="3">
    <source>
        <dbReference type="ARBA" id="ARBA00039765"/>
    </source>
</evidence>
<comment type="caution">
    <text evidence="5">The sequence shown here is derived from an EMBL/GenBank/DDBJ whole genome shotgun (WGS) entry which is preliminary data.</text>
</comment>
<dbReference type="InterPro" id="IPR051021">
    <property type="entry name" value="Mito_Ser/Thr_phosphatase"/>
</dbReference>
<dbReference type="PANTHER" id="PTHR20935">
    <property type="entry name" value="PHOSPHOGLYCERATE MUTASE-RELATED"/>
    <property type="match status" value="1"/>
</dbReference>
<proteinExistence type="inferred from homology"/>
<comment type="similarity">
    <text evidence="1">Belongs to the phosphoglycerate mutase family. BPG-dependent PGAM subfamily.</text>
</comment>
<dbReference type="EMBL" id="CAXAMN010023165">
    <property type="protein sequence ID" value="CAK9075692.1"/>
    <property type="molecule type" value="Genomic_DNA"/>
</dbReference>
<dbReference type="Pfam" id="PF00300">
    <property type="entry name" value="His_Phos_1"/>
    <property type="match status" value="2"/>
</dbReference>
<organism evidence="5 6">
    <name type="scientific">Durusdinium trenchii</name>
    <dbReference type="NCBI Taxonomy" id="1381693"/>
    <lineage>
        <taxon>Eukaryota</taxon>
        <taxon>Sar</taxon>
        <taxon>Alveolata</taxon>
        <taxon>Dinophyceae</taxon>
        <taxon>Suessiales</taxon>
        <taxon>Symbiodiniaceae</taxon>
        <taxon>Durusdinium</taxon>
    </lineage>
</organism>
<dbReference type="InterPro" id="IPR029033">
    <property type="entry name" value="His_PPase_superfam"/>
</dbReference>
<dbReference type="Proteomes" id="UP001642484">
    <property type="component" value="Unassembled WGS sequence"/>
</dbReference>
<evidence type="ECO:0000313" key="6">
    <source>
        <dbReference type="Proteomes" id="UP001642484"/>
    </source>
</evidence>
<keyword evidence="2" id="KW-0378">Hydrolase</keyword>
<dbReference type="SUPFAM" id="SSF53254">
    <property type="entry name" value="Phosphoglycerate mutase-like"/>
    <property type="match status" value="1"/>
</dbReference>
<dbReference type="SMART" id="SM00855">
    <property type="entry name" value="PGAM"/>
    <property type="match status" value="1"/>
</dbReference>